<dbReference type="EMBL" id="CP109011">
    <property type="protein sequence ID" value="WUT44887.1"/>
    <property type="molecule type" value="Genomic_DNA"/>
</dbReference>
<dbReference type="InterPro" id="IPR018891">
    <property type="entry name" value="AIPR_C"/>
</dbReference>
<protein>
    <submittedName>
        <fullName evidence="3">AIPR family protein</fullName>
    </submittedName>
</protein>
<dbReference type="Proteomes" id="UP001432168">
    <property type="component" value="Chromosome"/>
</dbReference>
<dbReference type="RefSeq" id="WP_329245517.1">
    <property type="nucleotide sequence ID" value="NZ_CP109011.1"/>
</dbReference>
<proteinExistence type="predicted"/>
<evidence type="ECO:0000313" key="4">
    <source>
        <dbReference type="Proteomes" id="UP001432168"/>
    </source>
</evidence>
<accession>A0ABZ1X952</accession>
<sequence length="569" mass="62795">MKRLWVRHIREALHTGFADHIDMSDYTQASDSVREKSFLSRSLAALAVQRFTELSAAEAAATVVDGTGDNGIDAIAIDALQRRVILVQSKWDGSGDGSLGLGDSRNFTAGFKDLLDTKFDRFNARLRAQEAKITEALDDVNVTFILVVATTGRTELAAPSSAVFSDLLDEMNESQQVVSMETLGLSDFHSFISEGLGGSRIDFNVQLENWGTVSEPYEAYYGVVTAASVANWYEHFGDRLFSQNIRKALGNTSVNEAVTHTILKDPQHFWYFNNGVTALCESVKKTARGAASRTFGDFSLTGVSIVNGAQTVASIHQAAHKGEAGLNEAMVWVRFISLEGCPDGFATAVTRATNTQNTVETRDFVSLDPEQGRLCTELVLSLKKTYSIKRGEPVPSPEHGCTVVDATVALACANREPSFTVMAKSRMGSLWESAEKPYRTLFNPTVGPYRVWRCVEVMREVDATLTRLKGQLDGRPRSICLQGNRLVLHLVFRELDLQRIEDPEYDWPSELKRVPMLTEKSLTALTNSIDEAYPNNYLTSLFKNITKCRDLVQKVRSGTEGIDQGTDGK</sequence>
<reference evidence="3" key="1">
    <citation type="submission" date="2022-10" db="EMBL/GenBank/DDBJ databases">
        <title>The complete genomes of actinobacterial strains from the NBC collection.</title>
        <authorList>
            <person name="Joergensen T.S."/>
            <person name="Alvarez Arevalo M."/>
            <person name="Sterndorff E.B."/>
            <person name="Faurdal D."/>
            <person name="Vuksanovic O."/>
            <person name="Mourched A.-S."/>
            <person name="Charusanti P."/>
            <person name="Shaw S."/>
            <person name="Blin K."/>
            <person name="Weber T."/>
        </authorList>
    </citation>
    <scope>NUCLEOTIDE SEQUENCE</scope>
    <source>
        <strain evidence="3">NBC_00686</strain>
    </source>
</reference>
<evidence type="ECO:0000259" key="1">
    <source>
        <dbReference type="Pfam" id="PF10592"/>
    </source>
</evidence>
<organism evidence="3 4">
    <name type="scientific">Streptomyces pseudovenezuelae</name>
    <dbReference type="NCBI Taxonomy" id="67350"/>
    <lineage>
        <taxon>Bacteria</taxon>
        <taxon>Bacillati</taxon>
        <taxon>Actinomycetota</taxon>
        <taxon>Actinomycetes</taxon>
        <taxon>Kitasatosporales</taxon>
        <taxon>Streptomycetaceae</taxon>
        <taxon>Streptomyces</taxon>
        <taxon>Streptomyces aurantiacus group</taxon>
    </lineage>
</organism>
<keyword evidence="4" id="KW-1185">Reference proteome</keyword>
<gene>
    <name evidence="2" type="ORF">OG929_22490</name>
    <name evidence="3" type="ORF">OG929_42750</name>
</gene>
<name>A0ABZ1X952_9ACTN</name>
<feature type="domain" description="Abortive phage infection protein C-terminal" evidence="1">
    <location>
        <begin position="241"/>
        <end position="392"/>
    </location>
</feature>
<dbReference type="EMBL" id="CP109011">
    <property type="protein sequence ID" value="WUT48629.1"/>
    <property type="molecule type" value="Genomic_DNA"/>
</dbReference>
<evidence type="ECO:0000313" key="3">
    <source>
        <dbReference type="EMBL" id="WUT48629.1"/>
    </source>
</evidence>
<evidence type="ECO:0000313" key="2">
    <source>
        <dbReference type="EMBL" id="WUT44887.1"/>
    </source>
</evidence>
<dbReference type="Pfam" id="PF10592">
    <property type="entry name" value="AIPR"/>
    <property type="match status" value="1"/>
</dbReference>